<protein>
    <submittedName>
        <fullName evidence="1">ATPase P</fullName>
    </submittedName>
</protein>
<gene>
    <name evidence="1" type="ORF">J8273_8117</name>
</gene>
<dbReference type="SUPFAM" id="SSF56784">
    <property type="entry name" value="HAD-like"/>
    <property type="match status" value="1"/>
</dbReference>
<keyword evidence="2" id="KW-1185">Reference proteome</keyword>
<reference evidence="1" key="1">
    <citation type="submission" date="2021-05" db="EMBL/GenBank/DDBJ databases">
        <title>A free-living protist that lacks canonical eukaryotic 1 DNA replication and segregation systems.</title>
        <authorList>
            <person name="Salas-Leiva D.E."/>
            <person name="Tromer E.C."/>
            <person name="Curtis B.A."/>
            <person name="Jerlstrom-Hultqvist J."/>
            <person name="Kolisko M."/>
            <person name="Yi Z."/>
            <person name="Salas-Leiva J.S."/>
            <person name="Gallot-Lavallee L."/>
            <person name="Kops G.J.P.L."/>
            <person name="Archibald J.M."/>
            <person name="Simpson A.G.B."/>
            <person name="Roger A.J."/>
        </authorList>
    </citation>
    <scope>NUCLEOTIDE SEQUENCE</scope>
    <source>
        <strain evidence="1">BICM</strain>
    </source>
</reference>
<dbReference type="EMBL" id="JAHDYR010000066">
    <property type="protein sequence ID" value="KAG9390080.1"/>
    <property type="molecule type" value="Genomic_DNA"/>
</dbReference>
<dbReference type="InterPro" id="IPR023214">
    <property type="entry name" value="HAD_sf"/>
</dbReference>
<proteinExistence type="predicted"/>
<sequence length="157" mass="16543">MILLNIPGFGDFMLQNLVLDFNGTLAMDGKLLPGVKAALKKLSDHVLVHVVTADTFCSVAQQIGGTRCQLAVISSDAPADESKAQFVRSLGAETVAAIGNGRNDALMLQEAAVGIAVMQQEGASARTLASADVVIGDILRAFELLLEPRRLVATLRN</sequence>
<dbReference type="Proteomes" id="UP000717585">
    <property type="component" value="Unassembled WGS sequence"/>
</dbReference>
<name>A0A8J6AR64_9EUKA</name>
<accession>A0A8J6AR64</accession>
<dbReference type="AlphaFoldDB" id="A0A8J6AR64"/>
<organism evidence="1 2">
    <name type="scientific">Carpediemonas membranifera</name>
    <dbReference type="NCBI Taxonomy" id="201153"/>
    <lineage>
        <taxon>Eukaryota</taxon>
        <taxon>Metamonada</taxon>
        <taxon>Carpediemonas-like organisms</taxon>
        <taxon>Carpediemonas</taxon>
    </lineage>
</organism>
<evidence type="ECO:0000313" key="1">
    <source>
        <dbReference type="EMBL" id="KAG9390080.1"/>
    </source>
</evidence>
<evidence type="ECO:0000313" key="2">
    <source>
        <dbReference type="Proteomes" id="UP000717585"/>
    </source>
</evidence>
<comment type="caution">
    <text evidence="1">The sequence shown here is derived from an EMBL/GenBank/DDBJ whole genome shotgun (WGS) entry which is preliminary data.</text>
</comment>
<dbReference type="Gene3D" id="3.40.50.1000">
    <property type="entry name" value="HAD superfamily/HAD-like"/>
    <property type="match status" value="1"/>
</dbReference>
<dbReference type="InterPro" id="IPR036412">
    <property type="entry name" value="HAD-like_sf"/>
</dbReference>